<proteinExistence type="predicted"/>
<gene>
    <name evidence="2" type="ordered locus">Spica_0181</name>
</gene>
<dbReference type="Pfam" id="PF04102">
    <property type="entry name" value="SlyX"/>
    <property type="match status" value="1"/>
</dbReference>
<dbReference type="STRING" id="744872.Spica_0181"/>
<organism evidence="2 3">
    <name type="scientific">Gracilinema caldarium (strain ATCC 51460 / DSM 7334 / H1)</name>
    <name type="common">Treponema caldarium</name>
    <dbReference type="NCBI Taxonomy" id="744872"/>
    <lineage>
        <taxon>Bacteria</taxon>
        <taxon>Pseudomonadati</taxon>
        <taxon>Spirochaetota</taxon>
        <taxon>Spirochaetia</taxon>
        <taxon>Spirochaetales</taxon>
        <taxon>Breznakiellaceae</taxon>
        <taxon>Gracilinema</taxon>
    </lineage>
</organism>
<evidence type="ECO:0000313" key="3">
    <source>
        <dbReference type="Proteomes" id="UP000000503"/>
    </source>
</evidence>
<accession>F8EWW3</accession>
<name>F8EWW3_GRAC1</name>
<dbReference type="EMBL" id="CP002868">
    <property type="protein sequence ID" value="AEJ18349.1"/>
    <property type="molecule type" value="Genomic_DNA"/>
</dbReference>
<dbReference type="HOGENOM" id="CLU_180796_1_2_12"/>
<dbReference type="OrthoDB" id="361698at2"/>
<dbReference type="KEGG" id="scd:Spica_0181"/>
<feature type="coiled-coil region" evidence="1">
    <location>
        <begin position="21"/>
        <end position="55"/>
    </location>
</feature>
<dbReference type="AlphaFoldDB" id="F8EWW3"/>
<reference evidence="3" key="1">
    <citation type="journal article" date="2013" name="Stand. Genomic Sci.">
        <title>Genome sequence of the thermophilic fresh-water bacterium Spirochaeta caldaria type strain (H1(T)), reclassification of Spirochaeta caldaria, Spirochaeta stenostrepta, and Spirochaeta zuelzerae in the genus Treponema as Treponema caldaria comb. nov., Treponema stenostrepta comb. nov., and Treponema zuelzerae comb. nov., and emendation of the genus Treponema.</title>
        <authorList>
            <person name="Abt B."/>
            <person name="Goker M."/>
            <person name="Scheuner C."/>
            <person name="Han C."/>
            <person name="Lu M."/>
            <person name="Misra M."/>
            <person name="Lapidus A."/>
            <person name="Nolan M."/>
            <person name="Lucas S."/>
            <person name="Hammon N."/>
            <person name="Deshpande S."/>
            <person name="Cheng J.F."/>
            <person name="Tapia R."/>
            <person name="Goodwin L.A."/>
            <person name="Pitluck S."/>
            <person name="Liolios K."/>
            <person name="Pagani I."/>
            <person name="Ivanova N."/>
            <person name="Mavromatis K."/>
            <person name="Mikhailova N."/>
            <person name="Huntemann M."/>
            <person name="Pati A."/>
            <person name="Chen A."/>
            <person name="Palaniappan K."/>
            <person name="Land M."/>
            <person name="Hauser L."/>
            <person name="Jeffries C.D."/>
            <person name="Rohde M."/>
            <person name="Spring S."/>
            <person name="Gronow S."/>
            <person name="Detter J.C."/>
            <person name="Bristow J."/>
            <person name="Eisen J.A."/>
            <person name="Markowitz V."/>
            <person name="Hugenholtz P."/>
            <person name="Kyrpides N.C."/>
            <person name="Woyke T."/>
            <person name="Klenk H.P."/>
        </authorList>
    </citation>
    <scope>NUCLEOTIDE SEQUENCE</scope>
    <source>
        <strain evidence="3">ATCC 51460 / DSM 7334 / H1</strain>
    </source>
</reference>
<keyword evidence="3" id="KW-1185">Reference proteome</keyword>
<keyword evidence="1" id="KW-0175">Coiled coil</keyword>
<evidence type="ECO:0000256" key="1">
    <source>
        <dbReference type="SAM" id="Coils"/>
    </source>
</evidence>
<dbReference type="Proteomes" id="UP000000503">
    <property type="component" value="Chromosome"/>
</dbReference>
<dbReference type="eggNOG" id="ENOG5031CUX">
    <property type="taxonomic scope" value="Bacteria"/>
</dbReference>
<evidence type="ECO:0000313" key="2">
    <source>
        <dbReference type="EMBL" id="AEJ18349.1"/>
    </source>
</evidence>
<protein>
    <submittedName>
        <fullName evidence="2">SlyX family protein</fullName>
    </submittedName>
</protein>
<dbReference type="InterPro" id="IPR007236">
    <property type="entry name" value="SlyX"/>
</dbReference>
<sequence length="67" mass="8121">MQVDERLDRLEIKLAYIEDFVERLQAVVVEQNRLAEKLQQEHRVLKDKILLLTKELEEIPNRKPPHY</sequence>